<evidence type="ECO:0000259" key="10">
    <source>
        <dbReference type="PROSITE" id="PS50929"/>
    </source>
</evidence>
<dbReference type="Pfam" id="PF00664">
    <property type="entry name" value="ABC_membrane"/>
    <property type="match status" value="1"/>
</dbReference>
<dbReference type="Proteomes" id="UP000268857">
    <property type="component" value="Unassembled WGS sequence"/>
</dbReference>
<dbReference type="InterPro" id="IPR003439">
    <property type="entry name" value="ABC_transporter-like_ATP-bd"/>
</dbReference>
<comment type="caution">
    <text evidence="11">The sequence shown here is derived from an EMBL/GenBank/DDBJ whole genome shotgun (WGS) entry which is preliminary data.</text>
</comment>
<comment type="subcellular location">
    <subcellularLocation>
        <location evidence="1">Cell membrane</location>
        <topology evidence="1">Multi-pass membrane protein</topology>
    </subcellularLocation>
</comment>
<dbReference type="InterPro" id="IPR005898">
    <property type="entry name" value="Cyc_pep_transpt_SyrD/YojI"/>
</dbReference>
<dbReference type="AlphaFoldDB" id="A0A433NMN7"/>
<dbReference type="GO" id="GO:0015833">
    <property type="term" value="P:peptide transport"/>
    <property type="evidence" value="ECO:0007669"/>
    <property type="project" value="InterPro"/>
</dbReference>
<feature type="transmembrane region" description="Helical" evidence="8">
    <location>
        <begin position="122"/>
        <end position="142"/>
    </location>
</feature>
<dbReference type="GO" id="GO:0005524">
    <property type="term" value="F:ATP binding"/>
    <property type="evidence" value="ECO:0007669"/>
    <property type="project" value="UniProtKB-KW"/>
</dbReference>
<dbReference type="OrthoDB" id="846150at2"/>
<dbReference type="GO" id="GO:1904680">
    <property type="term" value="F:peptide transmembrane transporter activity"/>
    <property type="evidence" value="ECO:0007669"/>
    <property type="project" value="InterPro"/>
</dbReference>
<dbReference type="SUPFAM" id="SSF52540">
    <property type="entry name" value="P-loop containing nucleoside triphosphate hydrolases"/>
    <property type="match status" value="1"/>
</dbReference>
<dbReference type="PROSITE" id="PS50929">
    <property type="entry name" value="ABC_TM1F"/>
    <property type="match status" value="1"/>
</dbReference>
<dbReference type="GO" id="GO:0034040">
    <property type="term" value="F:ATPase-coupled lipid transmembrane transporter activity"/>
    <property type="evidence" value="ECO:0007669"/>
    <property type="project" value="TreeGrafter"/>
</dbReference>
<feature type="transmembrane region" description="Helical" evidence="8">
    <location>
        <begin position="12"/>
        <end position="34"/>
    </location>
</feature>
<dbReference type="Gene3D" id="1.20.1560.10">
    <property type="entry name" value="ABC transporter type 1, transmembrane domain"/>
    <property type="match status" value="1"/>
</dbReference>
<feature type="transmembrane region" description="Helical" evidence="8">
    <location>
        <begin position="54"/>
        <end position="77"/>
    </location>
</feature>
<protein>
    <submittedName>
        <fullName evidence="11">ABC transporter ATP-binding protein</fullName>
    </submittedName>
</protein>
<name>A0A433NMN7_CHLFR</name>
<keyword evidence="2" id="KW-0813">Transport</keyword>
<feature type="transmembrane region" description="Helical" evidence="8">
    <location>
        <begin position="231"/>
        <end position="251"/>
    </location>
</feature>
<evidence type="ECO:0000256" key="7">
    <source>
        <dbReference type="ARBA" id="ARBA00023136"/>
    </source>
</evidence>
<keyword evidence="12" id="KW-1185">Reference proteome</keyword>
<sequence>MNLIWFLLRSSWLNVAIAGVAGSISGVCSAALIASINTAIRASDPELSQLFLRFLGLVVAALATNLISQFLLSGLSYEAVYKLRLQLSNWILACPLRHLEEQGSNRILATLTEDTNAIADTIAVVPFLCIDFAIVVSCLVYLCWLSWSVFLVTAGLLVGAMICIQLLVATAYGLLERAREEQDRLFKHFRAITDGIKELKLNVQRRQAFVAENLQRTAAASRRYDTTSMRILGVSLGVSQLLFFVIAGFLVFGLPRFTSVDVTVLSAYILVVTYLTDPLQRILQILPGLSRGSVALQKIEKLGLVIASRSEEILAQPTTLNFRKQICLVDVCYTYQQESGENFTLGPINLMFHPGELVFIIGGNGSGKSTLAKLITGLYVPQAGEILWDEQPVTDKNREQYRQLFSTVFSDFYLFEQLLGIAPDLLDTKAQNYLEQFQLNQKVKIDGDRFSTIELSQGQRKRLALLTAYLEDRPIYLFDEWAADQDPSFREKFYNQLLLELKRQGKTVLTITHDDRYFHLADRVIKLDYGKLV</sequence>
<reference evidence="11 12" key="1">
    <citation type="journal article" date="2019" name="Genome Biol. Evol.">
        <title>Day and night: Metabolic profiles and evolutionary relationships of six axenic non-marine cyanobacteria.</title>
        <authorList>
            <person name="Will S.E."/>
            <person name="Henke P."/>
            <person name="Boedeker C."/>
            <person name="Huang S."/>
            <person name="Brinkmann H."/>
            <person name="Rohde M."/>
            <person name="Jarek M."/>
            <person name="Friedl T."/>
            <person name="Seufert S."/>
            <person name="Schumacher M."/>
            <person name="Overmann J."/>
            <person name="Neumann-Schaal M."/>
            <person name="Petersen J."/>
        </authorList>
    </citation>
    <scope>NUCLEOTIDE SEQUENCE [LARGE SCALE GENOMIC DNA]</scope>
    <source>
        <strain evidence="11 12">PCC 6912</strain>
    </source>
</reference>
<dbReference type="NCBIfam" id="TIGR01194">
    <property type="entry name" value="cyc_pep_trnsptr"/>
    <property type="match status" value="1"/>
</dbReference>
<dbReference type="InterPro" id="IPR039421">
    <property type="entry name" value="Type_1_exporter"/>
</dbReference>
<evidence type="ECO:0000256" key="3">
    <source>
        <dbReference type="ARBA" id="ARBA00022692"/>
    </source>
</evidence>
<evidence type="ECO:0000259" key="9">
    <source>
        <dbReference type="PROSITE" id="PS50893"/>
    </source>
</evidence>
<evidence type="ECO:0000313" key="12">
    <source>
        <dbReference type="Proteomes" id="UP000268857"/>
    </source>
</evidence>
<dbReference type="InterPro" id="IPR017871">
    <property type="entry name" value="ABC_transporter-like_CS"/>
</dbReference>
<evidence type="ECO:0000256" key="5">
    <source>
        <dbReference type="ARBA" id="ARBA00022840"/>
    </source>
</evidence>
<dbReference type="SUPFAM" id="SSF90123">
    <property type="entry name" value="ABC transporter transmembrane region"/>
    <property type="match status" value="1"/>
</dbReference>
<dbReference type="InterPro" id="IPR011527">
    <property type="entry name" value="ABC1_TM_dom"/>
</dbReference>
<dbReference type="PANTHER" id="PTHR24221">
    <property type="entry name" value="ATP-BINDING CASSETTE SUB-FAMILY B"/>
    <property type="match status" value="1"/>
</dbReference>
<evidence type="ECO:0000256" key="8">
    <source>
        <dbReference type="SAM" id="Phobius"/>
    </source>
</evidence>
<dbReference type="InterPro" id="IPR036640">
    <property type="entry name" value="ABC1_TM_sf"/>
</dbReference>
<keyword evidence="5 11" id="KW-0067">ATP-binding</keyword>
<dbReference type="STRING" id="211165.GCA_000317285_04058"/>
<accession>A0A433NMN7</accession>
<feature type="domain" description="ABC transporter" evidence="9">
    <location>
        <begin position="326"/>
        <end position="533"/>
    </location>
</feature>
<dbReference type="InterPro" id="IPR027417">
    <property type="entry name" value="P-loop_NTPase"/>
</dbReference>
<evidence type="ECO:0000256" key="1">
    <source>
        <dbReference type="ARBA" id="ARBA00004651"/>
    </source>
</evidence>
<keyword evidence="4" id="KW-0547">Nucleotide-binding</keyword>
<dbReference type="PROSITE" id="PS00211">
    <property type="entry name" value="ABC_TRANSPORTER_1"/>
    <property type="match status" value="1"/>
</dbReference>
<gene>
    <name evidence="11" type="ORF">PCC6912_13560</name>
</gene>
<dbReference type="GO" id="GO:0016887">
    <property type="term" value="F:ATP hydrolysis activity"/>
    <property type="evidence" value="ECO:0007669"/>
    <property type="project" value="InterPro"/>
</dbReference>
<dbReference type="PANTHER" id="PTHR24221:SF654">
    <property type="entry name" value="ATP-BINDING CASSETTE SUB-FAMILY B MEMBER 6"/>
    <property type="match status" value="1"/>
</dbReference>
<organism evidence="11 12">
    <name type="scientific">Chlorogloeopsis fritschii PCC 6912</name>
    <dbReference type="NCBI Taxonomy" id="211165"/>
    <lineage>
        <taxon>Bacteria</taxon>
        <taxon>Bacillati</taxon>
        <taxon>Cyanobacteriota</taxon>
        <taxon>Cyanophyceae</taxon>
        <taxon>Nostocales</taxon>
        <taxon>Chlorogloeopsidaceae</taxon>
        <taxon>Chlorogloeopsis</taxon>
    </lineage>
</organism>
<dbReference type="SMART" id="SM00382">
    <property type="entry name" value="AAA"/>
    <property type="match status" value="1"/>
</dbReference>
<feature type="transmembrane region" description="Helical" evidence="8">
    <location>
        <begin position="148"/>
        <end position="175"/>
    </location>
</feature>
<evidence type="ECO:0000313" key="11">
    <source>
        <dbReference type="EMBL" id="RUR84461.1"/>
    </source>
</evidence>
<evidence type="ECO:0000256" key="6">
    <source>
        <dbReference type="ARBA" id="ARBA00022989"/>
    </source>
</evidence>
<dbReference type="InterPro" id="IPR015856">
    <property type="entry name" value="ABC_transpr_CbiO/EcfA_su"/>
</dbReference>
<evidence type="ECO:0000256" key="2">
    <source>
        <dbReference type="ARBA" id="ARBA00022448"/>
    </source>
</evidence>
<keyword evidence="3 8" id="KW-0812">Transmembrane</keyword>
<dbReference type="RefSeq" id="WP_016875382.1">
    <property type="nucleotide sequence ID" value="NZ_AJLN01000100.1"/>
</dbReference>
<dbReference type="Pfam" id="PF00005">
    <property type="entry name" value="ABC_tran"/>
    <property type="match status" value="1"/>
</dbReference>
<dbReference type="EMBL" id="RSCJ01000004">
    <property type="protein sequence ID" value="RUR84461.1"/>
    <property type="molecule type" value="Genomic_DNA"/>
</dbReference>
<keyword evidence="7 8" id="KW-0472">Membrane</keyword>
<dbReference type="GO" id="GO:0140359">
    <property type="term" value="F:ABC-type transporter activity"/>
    <property type="evidence" value="ECO:0007669"/>
    <property type="project" value="InterPro"/>
</dbReference>
<dbReference type="InterPro" id="IPR003593">
    <property type="entry name" value="AAA+_ATPase"/>
</dbReference>
<dbReference type="Gene3D" id="3.40.50.300">
    <property type="entry name" value="P-loop containing nucleotide triphosphate hydrolases"/>
    <property type="match status" value="1"/>
</dbReference>
<proteinExistence type="predicted"/>
<dbReference type="CDD" id="cd03225">
    <property type="entry name" value="ABC_cobalt_CbiO_domain1"/>
    <property type="match status" value="1"/>
</dbReference>
<keyword evidence="6 8" id="KW-1133">Transmembrane helix</keyword>
<feature type="domain" description="ABC transmembrane type-1" evidence="10">
    <location>
        <begin position="16"/>
        <end position="291"/>
    </location>
</feature>
<evidence type="ECO:0000256" key="4">
    <source>
        <dbReference type="ARBA" id="ARBA00022741"/>
    </source>
</evidence>
<dbReference type="GO" id="GO:0005886">
    <property type="term" value="C:plasma membrane"/>
    <property type="evidence" value="ECO:0007669"/>
    <property type="project" value="UniProtKB-SubCell"/>
</dbReference>
<dbReference type="PROSITE" id="PS50893">
    <property type="entry name" value="ABC_TRANSPORTER_2"/>
    <property type="match status" value="1"/>
</dbReference>